<dbReference type="InterPro" id="IPR050223">
    <property type="entry name" value="D-isomer_2-hydroxyacid_DH"/>
</dbReference>
<keyword evidence="8" id="KW-1185">Reference proteome</keyword>
<dbReference type="Proteomes" id="UP000189777">
    <property type="component" value="Unassembled WGS sequence"/>
</dbReference>
<evidence type="ECO:0000256" key="1">
    <source>
        <dbReference type="ARBA" id="ARBA00005854"/>
    </source>
</evidence>
<proteinExistence type="inferred from homology"/>
<keyword evidence="3" id="KW-0520">NAD</keyword>
<dbReference type="Pfam" id="PF02826">
    <property type="entry name" value="2-Hacid_dh_C"/>
    <property type="match status" value="1"/>
</dbReference>
<feature type="domain" description="D-isomer specific 2-hydroxyacid dehydrogenase NAD-binding" evidence="6">
    <location>
        <begin position="136"/>
        <end position="311"/>
    </location>
</feature>
<dbReference type="STRING" id="526729.SAMN04324258_3037"/>
<evidence type="ECO:0000313" key="7">
    <source>
        <dbReference type="EMBL" id="SKC71700.1"/>
    </source>
</evidence>
<feature type="domain" description="D-isomer specific 2-hydroxyacid dehydrogenase catalytic" evidence="5">
    <location>
        <begin position="58"/>
        <end position="312"/>
    </location>
</feature>
<gene>
    <name evidence="7" type="ORF">SAMN04324258_3037</name>
</gene>
<evidence type="ECO:0000259" key="6">
    <source>
        <dbReference type="Pfam" id="PF02826"/>
    </source>
</evidence>
<dbReference type="AlphaFoldDB" id="A0A1T5L6Y5"/>
<protein>
    <submittedName>
        <fullName evidence="7">Phosphoglycerate dehydrogenase</fullName>
    </submittedName>
</protein>
<dbReference type="OrthoDB" id="4324715at2"/>
<evidence type="ECO:0000256" key="2">
    <source>
        <dbReference type="ARBA" id="ARBA00023002"/>
    </source>
</evidence>
<dbReference type="PANTHER" id="PTHR10996:SF178">
    <property type="entry name" value="2-HYDROXYACID DEHYDROGENASE YGL185C-RELATED"/>
    <property type="match status" value="1"/>
</dbReference>
<evidence type="ECO:0000256" key="3">
    <source>
        <dbReference type="ARBA" id="ARBA00023027"/>
    </source>
</evidence>
<dbReference type="SUPFAM" id="SSF51735">
    <property type="entry name" value="NAD(P)-binding Rossmann-fold domains"/>
    <property type="match status" value="1"/>
</dbReference>
<keyword evidence="2 4" id="KW-0560">Oxidoreductase</keyword>
<dbReference type="GO" id="GO:0051287">
    <property type="term" value="F:NAD binding"/>
    <property type="evidence" value="ECO:0007669"/>
    <property type="project" value="InterPro"/>
</dbReference>
<dbReference type="GO" id="GO:0005829">
    <property type="term" value="C:cytosol"/>
    <property type="evidence" value="ECO:0007669"/>
    <property type="project" value="TreeGrafter"/>
</dbReference>
<evidence type="ECO:0000313" key="8">
    <source>
        <dbReference type="Proteomes" id="UP000189777"/>
    </source>
</evidence>
<name>A0A1T5L6Y5_9MICO</name>
<dbReference type="Gene3D" id="3.40.50.720">
    <property type="entry name" value="NAD(P)-binding Rossmann-like Domain"/>
    <property type="match status" value="2"/>
</dbReference>
<dbReference type="EMBL" id="FUZQ01000005">
    <property type="protein sequence ID" value="SKC71700.1"/>
    <property type="molecule type" value="Genomic_DNA"/>
</dbReference>
<dbReference type="InterPro" id="IPR036291">
    <property type="entry name" value="NAD(P)-bd_dom_sf"/>
</dbReference>
<accession>A0A1T5L6Y5</accession>
<organism evidence="7 8">
    <name type="scientific">Krasilnikoviella flava</name>
    <dbReference type="NCBI Taxonomy" id="526729"/>
    <lineage>
        <taxon>Bacteria</taxon>
        <taxon>Bacillati</taxon>
        <taxon>Actinomycetota</taxon>
        <taxon>Actinomycetes</taxon>
        <taxon>Micrococcales</taxon>
        <taxon>Promicromonosporaceae</taxon>
        <taxon>Krasilnikoviella</taxon>
    </lineage>
</organism>
<dbReference type="Pfam" id="PF00389">
    <property type="entry name" value="2-Hacid_dh"/>
    <property type="match status" value="1"/>
</dbReference>
<dbReference type="InterPro" id="IPR006140">
    <property type="entry name" value="D-isomer_DH_NAD-bd"/>
</dbReference>
<comment type="similarity">
    <text evidence="1 4">Belongs to the D-isomer specific 2-hydroxyacid dehydrogenase family.</text>
</comment>
<dbReference type="CDD" id="cd12167">
    <property type="entry name" value="2-Hacid_dh_8"/>
    <property type="match status" value="1"/>
</dbReference>
<evidence type="ECO:0000256" key="4">
    <source>
        <dbReference type="RuleBase" id="RU003719"/>
    </source>
</evidence>
<dbReference type="GO" id="GO:0016618">
    <property type="term" value="F:hydroxypyruvate reductase [NAD(P)H] activity"/>
    <property type="evidence" value="ECO:0007669"/>
    <property type="project" value="TreeGrafter"/>
</dbReference>
<reference evidence="7 8" key="1">
    <citation type="submission" date="2017-02" db="EMBL/GenBank/DDBJ databases">
        <authorList>
            <person name="Peterson S.W."/>
        </authorList>
    </citation>
    <scope>NUCLEOTIDE SEQUENCE [LARGE SCALE GENOMIC DNA]</scope>
    <source>
        <strain evidence="7 8">DSM 21481</strain>
    </source>
</reference>
<dbReference type="InterPro" id="IPR006139">
    <property type="entry name" value="D-isomer_2_OHA_DH_cat_dom"/>
</dbReference>
<sequence length="351" mass="37494">MSRLRAAFVMRDAALRPDLFDDAALTRLRAVADVTDHVLTPAELNSAEPHLAEPHRGDATSHATLDPLADVDVLLTGWGAPRLDDALLARAPRLRAVVHAAGSVKPLVTPALWERGVKVSSAAGANARPVAEYTLAMVLLAGKRVLEAADAFAAHRAFGGWALPEPRGNHGLTVGVVGASRIGRQVMRLLQPFDVEILLHDPWVDDDEARSLGAAAVTLDDLARASDVVTVHAPDLPETYRMIGPRQLALMRDATTLVNTARGRLVDTPALTREVVSGRLRAVLDVTDPEPLPADHPLWDAPGVLLTPHVAGSLGNELRRLGDLAVREVELLAAGAPLEHEVRAEDLRTTA</sequence>
<dbReference type="PANTHER" id="PTHR10996">
    <property type="entry name" value="2-HYDROXYACID DEHYDROGENASE-RELATED"/>
    <property type="match status" value="1"/>
</dbReference>
<dbReference type="GO" id="GO:0030267">
    <property type="term" value="F:glyoxylate reductase (NADPH) activity"/>
    <property type="evidence" value="ECO:0007669"/>
    <property type="project" value="TreeGrafter"/>
</dbReference>
<dbReference type="SUPFAM" id="SSF52283">
    <property type="entry name" value="Formate/glycerate dehydrogenase catalytic domain-like"/>
    <property type="match status" value="1"/>
</dbReference>
<evidence type="ECO:0000259" key="5">
    <source>
        <dbReference type="Pfam" id="PF00389"/>
    </source>
</evidence>